<dbReference type="EMBL" id="BQNJ01000002">
    <property type="protein sequence ID" value="GKH04657.1"/>
    <property type="molecule type" value="Genomic_DNA"/>
</dbReference>
<dbReference type="GeneID" id="93150924"/>
<dbReference type="Gene3D" id="3.40.50.720">
    <property type="entry name" value="NAD(P)-binding Rossmann-like Domain"/>
    <property type="match status" value="1"/>
</dbReference>
<dbReference type="AlphaFoldDB" id="A0A413LAH4"/>
<dbReference type="GO" id="GO:0008677">
    <property type="term" value="F:2-dehydropantoate 2-reductase activity"/>
    <property type="evidence" value="ECO:0007669"/>
    <property type="project" value="UniProtKB-EC"/>
</dbReference>
<dbReference type="SUPFAM" id="SSF48179">
    <property type="entry name" value="6-phosphogluconate dehydrogenase C-terminal domain-like"/>
    <property type="match status" value="1"/>
</dbReference>
<dbReference type="GO" id="GO:0015940">
    <property type="term" value="P:pantothenate biosynthetic process"/>
    <property type="evidence" value="ECO:0007669"/>
    <property type="project" value="UniProtKB-UniPathway"/>
</dbReference>
<dbReference type="PANTHER" id="PTHR43765:SF2">
    <property type="entry name" value="2-DEHYDROPANTOATE 2-REDUCTASE"/>
    <property type="match status" value="1"/>
</dbReference>
<dbReference type="Pfam" id="PF02558">
    <property type="entry name" value="ApbA"/>
    <property type="match status" value="1"/>
</dbReference>
<dbReference type="SUPFAM" id="SSF51735">
    <property type="entry name" value="NAD(P)-binding Rossmann-fold domains"/>
    <property type="match status" value="1"/>
</dbReference>
<comment type="caution">
    <text evidence="12">The sequence shown here is derived from an EMBL/GenBank/DDBJ whole genome shotgun (WGS) entry which is preliminary data.</text>
</comment>
<dbReference type="InterPro" id="IPR036291">
    <property type="entry name" value="NAD(P)-bd_dom_sf"/>
</dbReference>
<dbReference type="GO" id="GO:0050661">
    <property type="term" value="F:NADP binding"/>
    <property type="evidence" value="ECO:0007669"/>
    <property type="project" value="TreeGrafter"/>
</dbReference>
<evidence type="ECO:0000256" key="7">
    <source>
        <dbReference type="ARBA" id="ARBA00022857"/>
    </source>
</evidence>
<protein>
    <recommendedName>
        <fullName evidence="5 11">2-dehydropantoate 2-reductase</fullName>
        <ecNumber evidence="4 11">1.1.1.169</ecNumber>
    </recommendedName>
    <alternativeName>
        <fullName evidence="9 11">Ketopantoate reductase</fullName>
    </alternativeName>
</protein>
<organism evidence="12 13">
    <name type="scientific">Hungatella hathewayi</name>
    <dbReference type="NCBI Taxonomy" id="154046"/>
    <lineage>
        <taxon>Bacteria</taxon>
        <taxon>Bacillati</taxon>
        <taxon>Bacillota</taxon>
        <taxon>Clostridia</taxon>
        <taxon>Lachnospirales</taxon>
        <taxon>Lachnospiraceae</taxon>
        <taxon>Hungatella</taxon>
    </lineage>
</organism>
<dbReference type="InterPro" id="IPR003710">
    <property type="entry name" value="ApbA"/>
</dbReference>
<evidence type="ECO:0000313" key="12">
    <source>
        <dbReference type="EMBL" id="GKH04657.1"/>
    </source>
</evidence>
<comment type="catalytic activity">
    <reaction evidence="10 11">
        <text>(R)-pantoate + NADP(+) = 2-dehydropantoate + NADPH + H(+)</text>
        <dbReference type="Rhea" id="RHEA:16233"/>
        <dbReference type="ChEBI" id="CHEBI:11561"/>
        <dbReference type="ChEBI" id="CHEBI:15378"/>
        <dbReference type="ChEBI" id="CHEBI:15980"/>
        <dbReference type="ChEBI" id="CHEBI:57783"/>
        <dbReference type="ChEBI" id="CHEBI:58349"/>
        <dbReference type="EC" id="1.1.1.169"/>
    </reaction>
</comment>
<dbReference type="NCBIfam" id="TIGR00745">
    <property type="entry name" value="apbA_panE"/>
    <property type="match status" value="1"/>
</dbReference>
<sequence>MRIAVLGAGAMGLLFGGLLSRKNDVCIYGHRAEKVEEIKKNGVIIRENDGTELHLFPRAAVSGEDLREIPDVVMLFTKSLVSREVLEQNRGLFGPDTLLLTLQNGSGHEELLREFVEESRIVIGTTRHNSVLTGNTSVLHGGSGVTSIGSAHARNTLVYILAEEMSACGIETSISEDIRRFIWDKLFVNTSVSVVSGILQVPQGYLLDNPHAWSLVERLAREAVETARSEGFVFKPEKVLEGLHSLLEGARNGYPSIYADLRDGRKTEVDAISGSIVRTGHKNGIPVPSHEMVVELIHAMEGKTGQTV</sequence>
<dbReference type="Pfam" id="PF08546">
    <property type="entry name" value="ApbA_C"/>
    <property type="match status" value="1"/>
</dbReference>
<dbReference type="InterPro" id="IPR013752">
    <property type="entry name" value="KPA_reductase"/>
</dbReference>
<keyword evidence="7 11" id="KW-0521">NADP</keyword>
<keyword evidence="8 11" id="KW-0560">Oxidoreductase</keyword>
<evidence type="ECO:0000256" key="3">
    <source>
        <dbReference type="ARBA" id="ARBA00007870"/>
    </source>
</evidence>
<dbReference type="InterPro" id="IPR050838">
    <property type="entry name" value="Ketopantoate_reductase"/>
</dbReference>
<evidence type="ECO:0000256" key="1">
    <source>
        <dbReference type="ARBA" id="ARBA00002919"/>
    </source>
</evidence>
<comment type="similarity">
    <text evidence="3 11">Belongs to the ketopantoate reductase family.</text>
</comment>
<dbReference type="PANTHER" id="PTHR43765">
    <property type="entry name" value="2-DEHYDROPANTOATE 2-REDUCTASE-RELATED"/>
    <property type="match status" value="1"/>
</dbReference>
<name>A0A413LAH4_9FIRM</name>
<reference evidence="12" key="1">
    <citation type="submission" date="2022-01" db="EMBL/GenBank/DDBJ databases">
        <title>Novel bile acid biosynthetic pathways are enriched in the microbiome of centenarians.</title>
        <authorList>
            <person name="Sato Y."/>
            <person name="Atarashi K."/>
            <person name="Plichta R.D."/>
            <person name="Arai Y."/>
            <person name="Sasajima S."/>
            <person name="Kearney M.S."/>
            <person name="Suda W."/>
            <person name="Takeshita K."/>
            <person name="Sasaki T."/>
            <person name="Okamoto S."/>
            <person name="Skelly N.A."/>
            <person name="Okamura Y."/>
            <person name="Vlamakis H."/>
            <person name="Li Y."/>
            <person name="Tanoue T."/>
            <person name="Takei H."/>
            <person name="Nittono H."/>
            <person name="Narushima S."/>
            <person name="Irie J."/>
            <person name="Itoh H."/>
            <person name="Moriya K."/>
            <person name="Sugiura Y."/>
            <person name="Suematsu M."/>
            <person name="Moritoki N."/>
            <person name="Shibata S."/>
            <person name="Littman R.D."/>
            <person name="Fischbach A.M."/>
            <person name="Uwamino Y."/>
            <person name="Inoue T."/>
            <person name="Honda A."/>
            <person name="Hattori M."/>
            <person name="Murai T."/>
            <person name="Xavier J.R."/>
            <person name="Hirose N."/>
            <person name="Honda K."/>
        </authorList>
    </citation>
    <scope>NUCLEOTIDE SEQUENCE</scope>
    <source>
        <strain evidence="12">CE91-St55</strain>
    </source>
</reference>
<dbReference type="RefSeq" id="WP_006774797.1">
    <property type="nucleotide sequence ID" value="NZ_BQNJ01000002.1"/>
</dbReference>
<evidence type="ECO:0000256" key="8">
    <source>
        <dbReference type="ARBA" id="ARBA00023002"/>
    </source>
</evidence>
<evidence type="ECO:0000256" key="10">
    <source>
        <dbReference type="ARBA" id="ARBA00048793"/>
    </source>
</evidence>
<evidence type="ECO:0000256" key="2">
    <source>
        <dbReference type="ARBA" id="ARBA00004994"/>
    </source>
</evidence>
<dbReference type="Gene3D" id="1.10.1040.10">
    <property type="entry name" value="N-(1-d-carboxylethyl)-l-norvaline Dehydrogenase, domain 2"/>
    <property type="match status" value="1"/>
</dbReference>
<comment type="pathway">
    <text evidence="2 11">Cofactor biosynthesis; (R)-pantothenate biosynthesis; (R)-pantoate from 3-methyl-2-oxobutanoate: step 2/2.</text>
</comment>
<evidence type="ECO:0000313" key="13">
    <source>
        <dbReference type="Proteomes" id="UP001055091"/>
    </source>
</evidence>
<evidence type="ECO:0000256" key="9">
    <source>
        <dbReference type="ARBA" id="ARBA00032024"/>
    </source>
</evidence>
<evidence type="ECO:0000256" key="5">
    <source>
        <dbReference type="ARBA" id="ARBA00019465"/>
    </source>
</evidence>
<proteinExistence type="inferred from homology"/>
<evidence type="ECO:0000256" key="4">
    <source>
        <dbReference type="ARBA" id="ARBA00013014"/>
    </source>
</evidence>
<dbReference type="GO" id="GO:0005737">
    <property type="term" value="C:cytoplasm"/>
    <property type="evidence" value="ECO:0007669"/>
    <property type="project" value="TreeGrafter"/>
</dbReference>
<keyword evidence="6 11" id="KW-0566">Pantothenate biosynthesis</keyword>
<dbReference type="EC" id="1.1.1.169" evidence="4 11"/>
<gene>
    <name evidence="12" type="ORF">CE91St55_66380</name>
</gene>
<evidence type="ECO:0000256" key="11">
    <source>
        <dbReference type="RuleBase" id="RU362068"/>
    </source>
</evidence>
<dbReference type="Proteomes" id="UP001055091">
    <property type="component" value="Unassembled WGS sequence"/>
</dbReference>
<evidence type="ECO:0000256" key="6">
    <source>
        <dbReference type="ARBA" id="ARBA00022655"/>
    </source>
</evidence>
<dbReference type="InterPro" id="IPR013328">
    <property type="entry name" value="6PGD_dom2"/>
</dbReference>
<dbReference type="InterPro" id="IPR013332">
    <property type="entry name" value="KPR_N"/>
</dbReference>
<dbReference type="InterPro" id="IPR008927">
    <property type="entry name" value="6-PGluconate_DH-like_C_sf"/>
</dbReference>
<accession>A0A413LAH4</accession>
<comment type="function">
    <text evidence="1 11">Catalyzes the NADPH-dependent reduction of ketopantoate into pantoic acid.</text>
</comment>